<dbReference type="InterPro" id="IPR027417">
    <property type="entry name" value="P-loop_NTPase"/>
</dbReference>
<dbReference type="Gene3D" id="3.40.50.300">
    <property type="entry name" value="P-loop containing nucleotide triphosphate hydrolases"/>
    <property type="match status" value="1"/>
</dbReference>
<dbReference type="GO" id="GO:0005634">
    <property type="term" value="C:nucleus"/>
    <property type="evidence" value="ECO:0007669"/>
    <property type="project" value="TreeGrafter"/>
</dbReference>
<feature type="region of interest" description="Disordered" evidence="3">
    <location>
        <begin position="515"/>
        <end position="548"/>
    </location>
</feature>
<dbReference type="SMART" id="SM00382">
    <property type="entry name" value="AAA"/>
    <property type="match status" value="1"/>
</dbReference>
<dbReference type="GO" id="GO:0006270">
    <property type="term" value="P:DNA replication initiation"/>
    <property type="evidence" value="ECO:0007669"/>
    <property type="project" value="TreeGrafter"/>
</dbReference>
<feature type="region of interest" description="Disordered" evidence="3">
    <location>
        <begin position="450"/>
        <end position="470"/>
    </location>
</feature>
<dbReference type="InterPro" id="IPR049945">
    <property type="entry name" value="AAA_22"/>
</dbReference>
<feature type="compositionally biased region" description="Low complexity" evidence="3">
    <location>
        <begin position="30"/>
        <end position="41"/>
    </location>
</feature>
<dbReference type="EMBL" id="LNZH02000150">
    <property type="protein sequence ID" value="OCB89717.1"/>
    <property type="molecule type" value="Genomic_DNA"/>
</dbReference>
<feature type="region of interest" description="Disordered" evidence="3">
    <location>
        <begin position="1"/>
        <end position="101"/>
    </location>
</feature>
<reference evidence="5" key="1">
    <citation type="submission" date="2016-06" db="EMBL/GenBank/DDBJ databases">
        <title>Draft Genome sequence of the fungus Inonotus baumii.</title>
        <authorList>
            <person name="Zhu H."/>
            <person name="Lin W."/>
        </authorList>
    </citation>
    <scope>NUCLEOTIDE SEQUENCE</scope>
    <source>
        <strain evidence="5">821</strain>
    </source>
</reference>
<sequence length="691" mass="73149">MPASSPSTPSTRRLTRSQTATSVLGKRTSLSRSSSVVSNRSTGMMTPESTPTTKRKRTVTARENDDGTENKENIPPPPMFDFSFLDSPRSRMSRRSSFSSDISSVSMISRSSMRRTATYGTIPRTPSSVFDSFSVSRSSTPPPSPPTSIPLHVRVRGLLRTTSDSTCSMSLEGRQAERAVIESFLHSLDSDSDVTESVLYVSGSPGTGKTALVNSIIASAKVADDVKVVFINCMAITGMDALWEKLAEELFTAPTRGRGSGKKIPAKEKVCSVFEKQRGLKCILVLDELDNLASASSNDIQSLFSLAAAHPSMLRIMGIANTHTLTSASSILPLPADADSATSSTPSSKGVKVKTIHFAPYSPIELLAILNKRFEDLPQDELKKLLPPSTLTLLTKKISALTGDVRVLFEVLRGAIDTAIPSSSDASASSSDAAAKAAVLPAHILSALKAHAPSPPSSKSKSGSVSAGASGNSDVVSKVRGLGLQQRLVLLAIILASKRRAATLPLALSRTSSFTSITPPSTPTKRQRSPMKRSSSNGSVGENATTRSGVDSSQLYSYYSSLLASSDAFTPLSRSEFSDLLGILETTGLATLSAQTTRSLKRCSSFIGSVKSNSASGAQNVSLQAHVREGEVSRGLGIGAESPGNSEGDALEDGVRSIWSREMSQIRREAKAKDALSMLKSVECFEDAIQG</sequence>
<dbReference type="GO" id="GO:0033314">
    <property type="term" value="P:mitotic DNA replication checkpoint signaling"/>
    <property type="evidence" value="ECO:0007669"/>
    <property type="project" value="TreeGrafter"/>
</dbReference>
<gene>
    <name evidence="5" type="ORF">A7U60_g3065</name>
</gene>
<dbReference type="AlphaFoldDB" id="A0A9Q5N7C0"/>
<evidence type="ECO:0000256" key="3">
    <source>
        <dbReference type="SAM" id="MobiDB-lite"/>
    </source>
</evidence>
<comment type="similarity">
    <text evidence="1">Belongs to the CDC6/cdc18 family.</text>
</comment>
<keyword evidence="2" id="KW-0235">DNA replication</keyword>
<dbReference type="GO" id="GO:0003688">
    <property type="term" value="F:DNA replication origin binding"/>
    <property type="evidence" value="ECO:0007669"/>
    <property type="project" value="TreeGrafter"/>
</dbReference>
<comment type="caution">
    <text evidence="5">The sequence shown here is derived from an EMBL/GenBank/DDBJ whole genome shotgun (WGS) entry which is preliminary data.</text>
</comment>
<evidence type="ECO:0000256" key="1">
    <source>
        <dbReference type="ARBA" id="ARBA00006184"/>
    </source>
</evidence>
<protein>
    <submittedName>
        <fullName evidence="5">P-loop containing nucleoside triphosphate hydrolase protein</fullName>
    </submittedName>
</protein>
<evidence type="ECO:0000313" key="6">
    <source>
        <dbReference type="Proteomes" id="UP000757232"/>
    </source>
</evidence>
<evidence type="ECO:0000259" key="4">
    <source>
        <dbReference type="SMART" id="SM00382"/>
    </source>
</evidence>
<keyword evidence="6" id="KW-1185">Reference proteome</keyword>
<proteinExistence type="inferred from homology"/>
<dbReference type="Gene3D" id="1.10.8.60">
    <property type="match status" value="1"/>
</dbReference>
<dbReference type="SUPFAM" id="SSF52540">
    <property type="entry name" value="P-loop containing nucleoside triphosphate hydrolases"/>
    <property type="match status" value="1"/>
</dbReference>
<dbReference type="PANTHER" id="PTHR10763">
    <property type="entry name" value="CELL DIVISION CONTROL PROTEIN 6-RELATED"/>
    <property type="match status" value="1"/>
</dbReference>
<dbReference type="CDD" id="cd00009">
    <property type="entry name" value="AAA"/>
    <property type="match status" value="1"/>
</dbReference>
<feature type="compositionally biased region" description="Low complexity" evidence="3">
    <location>
        <begin position="1"/>
        <end position="12"/>
    </location>
</feature>
<feature type="compositionally biased region" description="Polar residues" evidence="3">
    <location>
        <begin position="532"/>
        <end position="548"/>
    </location>
</feature>
<evidence type="ECO:0000256" key="2">
    <source>
        <dbReference type="ARBA" id="ARBA00022705"/>
    </source>
</evidence>
<evidence type="ECO:0000313" key="5">
    <source>
        <dbReference type="EMBL" id="OCB89717.1"/>
    </source>
</evidence>
<feature type="domain" description="AAA+ ATPase" evidence="4">
    <location>
        <begin position="195"/>
        <end position="357"/>
    </location>
</feature>
<feature type="compositionally biased region" description="Polar residues" evidence="3">
    <location>
        <begin position="42"/>
        <end position="52"/>
    </location>
</feature>
<accession>A0A9Q5N7C0</accession>
<name>A0A9Q5N7C0_SANBA</name>
<dbReference type="InterPro" id="IPR003593">
    <property type="entry name" value="AAA+_ATPase"/>
</dbReference>
<dbReference type="GO" id="GO:0016887">
    <property type="term" value="F:ATP hydrolysis activity"/>
    <property type="evidence" value="ECO:0007669"/>
    <property type="project" value="InterPro"/>
</dbReference>
<dbReference type="InterPro" id="IPR050311">
    <property type="entry name" value="ORC1/CDC6"/>
</dbReference>
<feature type="compositionally biased region" description="Basic and acidic residues" evidence="3">
    <location>
        <begin position="60"/>
        <end position="72"/>
    </location>
</feature>
<dbReference type="OrthoDB" id="1926878at2759"/>
<dbReference type="PANTHER" id="PTHR10763:SF26">
    <property type="entry name" value="CELL DIVISION CONTROL PROTEIN 6 HOMOLOG"/>
    <property type="match status" value="1"/>
</dbReference>
<dbReference type="Proteomes" id="UP000757232">
    <property type="component" value="Unassembled WGS sequence"/>
</dbReference>
<dbReference type="Pfam" id="PF13401">
    <property type="entry name" value="AAA_22"/>
    <property type="match status" value="1"/>
</dbReference>
<keyword evidence="5" id="KW-0378">Hydrolase</keyword>
<organism evidence="5 6">
    <name type="scientific">Sanghuangporus baumii</name>
    <name type="common">Phellinus baumii</name>
    <dbReference type="NCBI Taxonomy" id="108892"/>
    <lineage>
        <taxon>Eukaryota</taxon>
        <taxon>Fungi</taxon>
        <taxon>Dikarya</taxon>
        <taxon>Basidiomycota</taxon>
        <taxon>Agaricomycotina</taxon>
        <taxon>Agaricomycetes</taxon>
        <taxon>Hymenochaetales</taxon>
        <taxon>Hymenochaetaceae</taxon>
        <taxon>Sanghuangporus</taxon>
    </lineage>
</organism>